<feature type="non-terminal residue" evidence="1">
    <location>
        <position position="89"/>
    </location>
</feature>
<name>A0A401TNM5_CHIPU</name>
<keyword evidence="2" id="KW-1185">Reference proteome</keyword>
<evidence type="ECO:0008006" key="3">
    <source>
        <dbReference type="Google" id="ProtNLM"/>
    </source>
</evidence>
<organism evidence="1 2">
    <name type="scientific">Chiloscyllium punctatum</name>
    <name type="common">Brownbanded bambooshark</name>
    <name type="synonym">Hemiscyllium punctatum</name>
    <dbReference type="NCBI Taxonomy" id="137246"/>
    <lineage>
        <taxon>Eukaryota</taxon>
        <taxon>Metazoa</taxon>
        <taxon>Chordata</taxon>
        <taxon>Craniata</taxon>
        <taxon>Vertebrata</taxon>
        <taxon>Chondrichthyes</taxon>
        <taxon>Elasmobranchii</taxon>
        <taxon>Galeomorphii</taxon>
        <taxon>Galeoidea</taxon>
        <taxon>Orectolobiformes</taxon>
        <taxon>Hemiscylliidae</taxon>
        <taxon>Chiloscyllium</taxon>
    </lineage>
</organism>
<proteinExistence type="predicted"/>
<dbReference type="Gene3D" id="3.40.50.720">
    <property type="entry name" value="NAD(P)-binding Rossmann-like Domain"/>
    <property type="match status" value="1"/>
</dbReference>
<dbReference type="Proteomes" id="UP000287033">
    <property type="component" value="Unassembled WGS sequence"/>
</dbReference>
<comment type="caution">
    <text evidence="1">The sequence shown here is derived from an EMBL/GenBank/DDBJ whole genome shotgun (WGS) entry which is preliminary data.</text>
</comment>
<reference evidence="1 2" key="1">
    <citation type="journal article" date="2018" name="Nat. Ecol. Evol.">
        <title>Shark genomes provide insights into elasmobranch evolution and the origin of vertebrates.</title>
        <authorList>
            <person name="Hara Y"/>
            <person name="Yamaguchi K"/>
            <person name="Onimaru K"/>
            <person name="Kadota M"/>
            <person name="Koyanagi M"/>
            <person name="Keeley SD"/>
            <person name="Tatsumi K"/>
            <person name="Tanaka K"/>
            <person name="Motone F"/>
            <person name="Kageyama Y"/>
            <person name="Nozu R"/>
            <person name="Adachi N"/>
            <person name="Nishimura O"/>
            <person name="Nakagawa R"/>
            <person name="Tanegashima C"/>
            <person name="Kiyatake I"/>
            <person name="Matsumoto R"/>
            <person name="Murakumo K"/>
            <person name="Nishida K"/>
            <person name="Terakita A"/>
            <person name="Kuratani S"/>
            <person name="Sato K"/>
            <person name="Hyodo S Kuraku.S."/>
        </authorList>
    </citation>
    <scope>NUCLEOTIDE SEQUENCE [LARGE SCALE GENOMIC DNA]</scope>
</reference>
<evidence type="ECO:0000313" key="1">
    <source>
        <dbReference type="EMBL" id="GCC44234.1"/>
    </source>
</evidence>
<dbReference type="OrthoDB" id="64915at2759"/>
<dbReference type="STRING" id="137246.A0A401TNM5"/>
<dbReference type="AlphaFoldDB" id="A0A401TNM5"/>
<accession>A0A401TNM5</accession>
<sequence length="89" mass="9688">MNGVTGRMGLNQHLIRSIVAIREQGGVLLSNGDRIMPDPILVGRDAEKVGALAKRYGIERHTTDLDRALADKDDTVFFDAATTQARPSL</sequence>
<dbReference type="EMBL" id="BEZZ01123407">
    <property type="protein sequence ID" value="GCC44234.1"/>
    <property type="molecule type" value="Genomic_DNA"/>
</dbReference>
<protein>
    <recommendedName>
        <fullName evidence="3">Gfo/Idh/MocA-like oxidoreductase N-terminal domain-containing protein</fullName>
    </recommendedName>
</protein>
<evidence type="ECO:0000313" key="2">
    <source>
        <dbReference type="Proteomes" id="UP000287033"/>
    </source>
</evidence>
<gene>
    <name evidence="1" type="ORF">chiPu_0028110</name>
</gene>